<name>A0A2U3KLL8_9FIRM</name>
<dbReference type="Proteomes" id="UP000238916">
    <property type="component" value="Unassembled WGS sequence"/>
</dbReference>
<protein>
    <submittedName>
        <fullName evidence="1">Uncharacterized protein</fullName>
    </submittedName>
</protein>
<organism evidence="1 2">
    <name type="scientific">Candidatus Desulfosporosinus infrequens</name>
    <dbReference type="NCBI Taxonomy" id="2043169"/>
    <lineage>
        <taxon>Bacteria</taxon>
        <taxon>Bacillati</taxon>
        <taxon>Bacillota</taxon>
        <taxon>Clostridia</taxon>
        <taxon>Eubacteriales</taxon>
        <taxon>Desulfitobacteriaceae</taxon>
        <taxon>Desulfosporosinus</taxon>
    </lineage>
</organism>
<evidence type="ECO:0000313" key="1">
    <source>
        <dbReference type="EMBL" id="SPF40549.1"/>
    </source>
</evidence>
<dbReference type="EMBL" id="OMOF01000141">
    <property type="protein sequence ID" value="SPF40549.1"/>
    <property type="molecule type" value="Genomic_DNA"/>
</dbReference>
<gene>
    <name evidence="1" type="ORF">SBF1_2250005</name>
</gene>
<sequence>MKLILKILSTGFLTVGKLTDKDLIDAHGRLLLAKGEPGSTYHNGTPCKT</sequence>
<evidence type="ECO:0000313" key="2">
    <source>
        <dbReference type="Proteomes" id="UP000238916"/>
    </source>
</evidence>
<reference evidence="2" key="1">
    <citation type="submission" date="2018-02" db="EMBL/GenBank/DDBJ databases">
        <authorList>
            <person name="Hausmann B."/>
        </authorList>
    </citation>
    <scope>NUCLEOTIDE SEQUENCE [LARGE SCALE GENOMIC DNA]</scope>
    <source>
        <strain evidence="2">Peat soil MAG SbF1</strain>
    </source>
</reference>
<proteinExistence type="predicted"/>
<dbReference type="AlphaFoldDB" id="A0A2U3KLL8"/>
<accession>A0A2U3KLL8</accession>